<dbReference type="GO" id="GO:0009269">
    <property type="term" value="P:response to desiccation"/>
    <property type="evidence" value="ECO:0007669"/>
    <property type="project" value="InterPro"/>
</dbReference>
<accession>K9ZWH8</accession>
<dbReference type="SUPFAM" id="SSF117070">
    <property type="entry name" value="LEA14-like"/>
    <property type="match status" value="1"/>
</dbReference>
<evidence type="ECO:0000313" key="3">
    <source>
        <dbReference type="EMBL" id="AFZ66003.1"/>
    </source>
</evidence>
<sequence>MPALLPRLAAPLLAVPLLLAACAPRQAIVQVPTFQTESVRLQSLTLPGGGSPATATLSLMLRVQNPNPYPVRLARAGGHFFLEGQNVGAVELPNIDLPANGEARQQALLSLPITLANLGQFVRVGRGEAVSYRIDGNFTVDAGLFGKPNFGPYTLSQGVLRQPRILP</sequence>
<feature type="domain" description="Water stress and hypersensitive response" evidence="2">
    <location>
        <begin position="39"/>
        <end position="156"/>
    </location>
</feature>
<reference evidence="4" key="1">
    <citation type="submission" date="2012-03" db="EMBL/GenBank/DDBJ databases">
        <title>Complete sequence of chromosome of Deinococcus peraridilitoris DSM 19664.</title>
        <authorList>
            <person name="Lucas S."/>
            <person name="Copeland A."/>
            <person name="Lapidus A."/>
            <person name="Glavina del Rio T."/>
            <person name="Dalin E."/>
            <person name="Tice H."/>
            <person name="Bruce D."/>
            <person name="Goodwin L."/>
            <person name="Pitluck S."/>
            <person name="Peters L."/>
            <person name="Mikhailova N."/>
            <person name="Lu M."/>
            <person name="Kyrpides N."/>
            <person name="Mavromatis K."/>
            <person name="Ivanova N."/>
            <person name="Brettin T."/>
            <person name="Detter J.C."/>
            <person name="Han C."/>
            <person name="Larimer F."/>
            <person name="Land M."/>
            <person name="Hauser L."/>
            <person name="Markowitz V."/>
            <person name="Cheng J.-F."/>
            <person name="Hugenholtz P."/>
            <person name="Woyke T."/>
            <person name="Wu D."/>
            <person name="Pukall R."/>
            <person name="Steenblock K."/>
            <person name="Brambilla E."/>
            <person name="Klenk H.-P."/>
            <person name="Eisen J.A."/>
        </authorList>
    </citation>
    <scope>NUCLEOTIDE SEQUENCE [LARGE SCALE GENOMIC DNA]</scope>
    <source>
        <strain evidence="4">DSM 19664 / LMG 22246 / CIP 109416 / KR-200</strain>
    </source>
</reference>
<keyword evidence="1" id="KW-0732">Signal</keyword>
<dbReference type="OrthoDB" id="67962at2"/>
<dbReference type="PATRIC" id="fig|937777.3.peg.413"/>
<dbReference type="Gene3D" id="2.60.40.1820">
    <property type="match status" value="1"/>
</dbReference>
<dbReference type="KEGG" id="dpd:Deipe_0403"/>
<feature type="chain" id="PRO_5003938956" evidence="1">
    <location>
        <begin position="28"/>
        <end position="167"/>
    </location>
</feature>
<dbReference type="SMART" id="SM00769">
    <property type="entry name" value="WHy"/>
    <property type="match status" value="1"/>
</dbReference>
<keyword evidence="4" id="KW-1185">Reference proteome</keyword>
<dbReference type="HOGENOM" id="CLU_1616302_0_0_0"/>
<proteinExistence type="predicted"/>
<dbReference type="InterPro" id="IPR004864">
    <property type="entry name" value="LEA_2"/>
</dbReference>
<dbReference type="STRING" id="937777.Deipe_0403"/>
<gene>
    <name evidence="3" type="ordered locus">Deipe_0403</name>
</gene>
<dbReference type="Proteomes" id="UP000010467">
    <property type="component" value="Chromosome"/>
</dbReference>
<dbReference type="AlphaFoldDB" id="K9ZWH8"/>
<protein>
    <submittedName>
        <fullName evidence="3">Conserved secreted protein</fullName>
    </submittedName>
</protein>
<feature type="signal peptide" evidence="1">
    <location>
        <begin position="1"/>
        <end position="27"/>
    </location>
</feature>
<dbReference type="EMBL" id="CP003382">
    <property type="protein sequence ID" value="AFZ66003.1"/>
    <property type="molecule type" value="Genomic_DNA"/>
</dbReference>
<evidence type="ECO:0000313" key="4">
    <source>
        <dbReference type="Proteomes" id="UP000010467"/>
    </source>
</evidence>
<dbReference type="PROSITE" id="PS51257">
    <property type="entry name" value="PROKAR_LIPOPROTEIN"/>
    <property type="match status" value="1"/>
</dbReference>
<organism evidence="3 4">
    <name type="scientific">Deinococcus peraridilitoris (strain DSM 19664 / LMG 22246 / CIP 109416 / KR-200)</name>
    <dbReference type="NCBI Taxonomy" id="937777"/>
    <lineage>
        <taxon>Bacteria</taxon>
        <taxon>Thermotogati</taxon>
        <taxon>Deinococcota</taxon>
        <taxon>Deinococci</taxon>
        <taxon>Deinococcales</taxon>
        <taxon>Deinococcaceae</taxon>
        <taxon>Deinococcus</taxon>
    </lineage>
</organism>
<evidence type="ECO:0000256" key="1">
    <source>
        <dbReference type="SAM" id="SignalP"/>
    </source>
</evidence>
<dbReference type="Pfam" id="PF03168">
    <property type="entry name" value="LEA_2"/>
    <property type="match status" value="1"/>
</dbReference>
<dbReference type="RefSeq" id="WP_015234314.1">
    <property type="nucleotide sequence ID" value="NC_019793.1"/>
</dbReference>
<name>K9ZWH8_DEIPD</name>
<evidence type="ECO:0000259" key="2">
    <source>
        <dbReference type="SMART" id="SM00769"/>
    </source>
</evidence>
<dbReference type="InterPro" id="IPR013990">
    <property type="entry name" value="WHy-dom"/>
</dbReference>